<evidence type="ECO:0000313" key="1">
    <source>
        <dbReference type="EMBL" id="KMM70274.1"/>
    </source>
</evidence>
<sequence>MQMTWACIPPCLILRRVRVGHPSSLRRQGETDYDLSTLAAKPRSPPQSKDFLRPVLLMSGVLNQCEPNKMFWRVVRGGTWSSSLAATDRKMGGVPETTSTL</sequence>
<protein>
    <submittedName>
        <fullName evidence="1">Uncharacterized protein</fullName>
    </submittedName>
</protein>
<evidence type="ECO:0000313" key="2">
    <source>
        <dbReference type="Proteomes" id="UP000054567"/>
    </source>
</evidence>
<reference evidence="2" key="2">
    <citation type="journal article" date="2009" name="Genome Res.">
        <title>Comparative genomic analyses of the human fungal pathogens Coccidioides and their relatives.</title>
        <authorList>
            <person name="Sharpton T.J."/>
            <person name="Stajich J.E."/>
            <person name="Rounsley S.D."/>
            <person name="Gardner M.J."/>
            <person name="Wortman J.R."/>
            <person name="Jordar V.S."/>
            <person name="Maiti R."/>
            <person name="Kodira C.D."/>
            <person name="Neafsey D.E."/>
            <person name="Zeng Q."/>
            <person name="Hung C.-Y."/>
            <person name="McMahan C."/>
            <person name="Muszewska A."/>
            <person name="Grynberg M."/>
            <person name="Mandel M.A."/>
            <person name="Kellner E.M."/>
            <person name="Barker B.M."/>
            <person name="Galgiani J.N."/>
            <person name="Orbach M.J."/>
            <person name="Kirkland T.N."/>
            <person name="Cole G.T."/>
            <person name="Henn M.R."/>
            <person name="Birren B.W."/>
            <person name="Taylor J.W."/>
        </authorList>
    </citation>
    <scope>NUCLEOTIDE SEQUENCE [LARGE SCALE GENOMIC DNA]</scope>
    <source>
        <strain evidence="2">RMSCC 3488</strain>
    </source>
</reference>
<reference evidence="2" key="3">
    <citation type="journal article" date="2010" name="Genome Res.">
        <title>Population genomic sequencing of Coccidioides fungi reveals recent hybridization and transposon control.</title>
        <authorList>
            <person name="Neafsey D.E."/>
            <person name="Barker B.M."/>
            <person name="Sharpton T.J."/>
            <person name="Stajich J.E."/>
            <person name="Park D.J."/>
            <person name="Whiston E."/>
            <person name="Hung C.-Y."/>
            <person name="McMahan C."/>
            <person name="White J."/>
            <person name="Sykes S."/>
            <person name="Heiman D."/>
            <person name="Young S."/>
            <person name="Zeng Q."/>
            <person name="Abouelleil A."/>
            <person name="Aftuck L."/>
            <person name="Bessette D."/>
            <person name="Brown A."/>
            <person name="FitzGerald M."/>
            <person name="Lui A."/>
            <person name="Macdonald J.P."/>
            <person name="Priest M."/>
            <person name="Orbach M.J."/>
            <person name="Galgiani J.N."/>
            <person name="Kirkland T.N."/>
            <person name="Cole G.T."/>
            <person name="Birren B.W."/>
            <person name="Henn M.R."/>
            <person name="Taylor J.W."/>
            <person name="Rounsley S.D."/>
        </authorList>
    </citation>
    <scope>NUCLEOTIDE SEQUENCE [LARGE SCALE GENOMIC DNA]</scope>
    <source>
        <strain evidence="2">RMSCC 3488</strain>
    </source>
</reference>
<dbReference type="EMBL" id="DS268112">
    <property type="protein sequence ID" value="KMM70274.1"/>
    <property type="molecule type" value="Genomic_DNA"/>
</dbReference>
<accession>A0A0J6FMZ3</accession>
<organism evidence="1 2">
    <name type="scientific">Coccidioides posadasii RMSCC 3488</name>
    <dbReference type="NCBI Taxonomy" id="454284"/>
    <lineage>
        <taxon>Eukaryota</taxon>
        <taxon>Fungi</taxon>
        <taxon>Dikarya</taxon>
        <taxon>Ascomycota</taxon>
        <taxon>Pezizomycotina</taxon>
        <taxon>Eurotiomycetes</taxon>
        <taxon>Eurotiomycetidae</taxon>
        <taxon>Onygenales</taxon>
        <taxon>Onygenaceae</taxon>
        <taxon>Coccidioides</taxon>
    </lineage>
</organism>
<gene>
    <name evidence="1" type="ORF">CPAG_06586</name>
</gene>
<reference evidence="1 2" key="1">
    <citation type="submission" date="2007-06" db="EMBL/GenBank/DDBJ databases">
        <title>The Genome Sequence of Coccidioides posadasii RMSCC_3488.</title>
        <authorList>
            <consortium name="Coccidioides Genome Resources Consortium"/>
            <consortium name="The Broad Institute Genome Sequencing Platform"/>
            <person name="Henn M.R."/>
            <person name="Sykes S."/>
            <person name="Young S."/>
            <person name="Jaffe D."/>
            <person name="Berlin A."/>
            <person name="Alvarez P."/>
            <person name="Butler J."/>
            <person name="Gnerre S."/>
            <person name="Grabherr M."/>
            <person name="Mauceli E."/>
            <person name="Brockman W."/>
            <person name="Kodira C."/>
            <person name="Alvarado L."/>
            <person name="Zeng Q."/>
            <person name="Crawford M."/>
            <person name="Antoine C."/>
            <person name="Devon K."/>
            <person name="Galgiani J."/>
            <person name="Orsborn K."/>
            <person name="Lewis M.L."/>
            <person name="Nusbaum C."/>
            <person name="Galagan J."/>
            <person name="Birren B."/>
        </authorList>
    </citation>
    <scope>NUCLEOTIDE SEQUENCE [LARGE SCALE GENOMIC DNA]</scope>
    <source>
        <strain evidence="1 2">RMSCC 3488</strain>
    </source>
</reference>
<name>A0A0J6FMZ3_COCPO</name>
<dbReference type="AlphaFoldDB" id="A0A0J6FMZ3"/>
<proteinExistence type="predicted"/>
<dbReference type="VEuPathDB" id="FungiDB:CPAG_06586"/>
<dbReference type="Proteomes" id="UP000054567">
    <property type="component" value="Unassembled WGS sequence"/>
</dbReference>